<reference evidence="1 2" key="1">
    <citation type="submission" date="2021-06" db="EMBL/GenBank/DDBJ databases">
        <authorList>
            <person name="Kallberg Y."/>
            <person name="Tangrot J."/>
            <person name="Rosling A."/>
        </authorList>
    </citation>
    <scope>NUCLEOTIDE SEQUENCE [LARGE SCALE GENOMIC DNA]</scope>
    <source>
        <strain evidence="1 2">120-4 pot B 10/14</strain>
    </source>
</reference>
<dbReference type="Proteomes" id="UP000789901">
    <property type="component" value="Unassembled WGS sequence"/>
</dbReference>
<protein>
    <submittedName>
        <fullName evidence="1">34200_t:CDS:1</fullName>
    </submittedName>
</protein>
<name>A0ABN7VL85_GIGMA</name>
<sequence>NKQSINNKSDNNTKIESDSELIVAKSELKDKKHVSNKIELSNSKNNSDYDNSLLNQNWADNLQSNSEI</sequence>
<accession>A0ABN7VL85</accession>
<proteinExistence type="predicted"/>
<keyword evidence="2" id="KW-1185">Reference proteome</keyword>
<evidence type="ECO:0000313" key="2">
    <source>
        <dbReference type="Proteomes" id="UP000789901"/>
    </source>
</evidence>
<gene>
    <name evidence="1" type="ORF">GMARGA_LOCUS19930</name>
</gene>
<dbReference type="EMBL" id="CAJVQB010017044">
    <property type="protein sequence ID" value="CAG8782485.1"/>
    <property type="molecule type" value="Genomic_DNA"/>
</dbReference>
<comment type="caution">
    <text evidence="1">The sequence shown here is derived from an EMBL/GenBank/DDBJ whole genome shotgun (WGS) entry which is preliminary data.</text>
</comment>
<evidence type="ECO:0000313" key="1">
    <source>
        <dbReference type="EMBL" id="CAG8782485.1"/>
    </source>
</evidence>
<organism evidence="1 2">
    <name type="scientific">Gigaspora margarita</name>
    <dbReference type="NCBI Taxonomy" id="4874"/>
    <lineage>
        <taxon>Eukaryota</taxon>
        <taxon>Fungi</taxon>
        <taxon>Fungi incertae sedis</taxon>
        <taxon>Mucoromycota</taxon>
        <taxon>Glomeromycotina</taxon>
        <taxon>Glomeromycetes</taxon>
        <taxon>Diversisporales</taxon>
        <taxon>Gigasporaceae</taxon>
        <taxon>Gigaspora</taxon>
    </lineage>
</organism>
<feature type="non-terminal residue" evidence="1">
    <location>
        <position position="1"/>
    </location>
</feature>